<evidence type="ECO:0008006" key="4">
    <source>
        <dbReference type="Google" id="ProtNLM"/>
    </source>
</evidence>
<evidence type="ECO:0000256" key="1">
    <source>
        <dbReference type="SAM" id="SignalP"/>
    </source>
</evidence>
<reference evidence="2 3" key="1">
    <citation type="submission" date="2016-10" db="EMBL/GenBank/DDBJ databases">
        <authorList>
            <person name="de Groot N.N."/>
        </authorList>
    </citation>
    <scope>NUCLEOTIDE SEQUENCE [LARGE SCALE GENOMIC DNA]</scope>
    <source>
        <strain evidence="2 3">DSM 15345</strain>
    </source>
</reference>
<dbReference type="AlphaFoldDB" id="A0A1H4DRZ3"/>
<dbReference type="STRING" id="89524.SAMN05444370_1118"/>
<sequence length="135" mass="14764">MFVRSGALLAAYLLCATLAAHGEERDTRRQMSPEEFRAFSEGWTLHFEENGRAFGAESYFERGEVLWKPAGGACVRGVWAPRNGGVCFLYANAFSCWRIWDTPGGVEAEPLEGGASVAVVRRDSSVIDCSEIPVA</sequence>
<gene>
    <name evidence="2" type="ORF">SAMN05444370_1118</name>
</gene>
<keyword evidence="3" id="KW-1185">Reference proteome</keyword>
<name>A0A1H4DRZ3_9RHOB</name>
<feature type="signal peptide" evidence="1">
    <location>
        <begin position="1"/>
        <end position="22"/>
    </location>
</feature>
<organism evidence="2 3">
    <name type="scientific">Rubrimonas cliftonensis</name>
    <dbReference type="NCBI Taxonomy" id="89524"/>
    <lineage>
        <taxon>Bacteria</taxon>
        <taxon>Pseudomonadati</taxon>
        <taxon>Pseudomonadota</taxon>
        <taxon>Alphaproteobacteria</taxon>
        <taxon>Rhodobacterales</taxon>
        <taxon>Paracoccaceae</taxon>
        <taxon>Rubrimonas</taxon>
    </lineage>
</organism>
<evidence type="ECO:0000313" key="2">
    <source>
        <dbReference type="EMBL" id="SEA75524.1"/>
    </source>
</evidence>
<dbReference type="EMBL" id="FNQM01000011">
    <property type="protein sequence ID" value="SEA75524.1"/>
    <property type="molecule type" value="Genomic_DNA"/>
</dbReference>
<keyword evidence="1" id="KW-0732">Signal</keyword>
<accession>A0A1H4DRZ3</accession>
<dbReference type="Proteomes" id="UP000198703">
    <property type="component" value="Unassembled WGS sequence"/>
</dbReference>
<proteinExistence type="predicted"/>
<protein>
    <recommendedName>
        <fullName evidence="4">Protease inhibitor Inh</fullName>
    </recommendedName>
</protein>
<evidence type="ECO:0000313" key="3">
    <source>
        <dbReference type="Proteomes" id="UP000198703"/>
    </source>
</evidence>
<feature type="chain" id="PRO_5011673797" description="Protease inhibitor Inh" evidence="1">
    <location>
        <begin position="23"/>
        <end position="135"/>
    </location>
</feature>